<feature type="region of interest" description="Disordered" evidence="1">
    <location>
        <begin position="135"/>
        <end position="168"/>
    </location>
</feature>
<accession>A0A136IMC0</accession>
<proteinExistence type="predicted"/>
<protein>
    <submittedName>
        <fullName evidence="2">Uncharacterized protein</fullName>
    </submittedName>
</protein>
<dbReference type="InParanoid" id="A0A136IMC0"/>
<evidence type="ECO:0000256" key="1">
    <source>
        <dbReference type="SAM" id="MobiDB-lite"/>
    </source>
</evidence>
<evidence type="ECO:0000313" key="2">
    <source>
        <dbReference type="EMBL" id="KXJ85938.1"/>
    </source>
</evidence>
<dbReference type="EMBL" id="KQ964272">
    <property type="protein sequence ID" value="KXJ85938.1"/>
    <property type="molecule type" value="Genomic_DNA"/>
</dbReference>
<sequence>MRVHMHIAGRLVDDRKLPLNGLTLFTDWEDAIYHDHLSAIREALRMALARPTKYTMIGQELLQFDIYSPSYSWTDIGQRHHRDLEADLLKLLDNFVRLNSGGFPGIHLANADDCIFTDGVPALAGAAGRDWVDKGSAASDELNDSGPLEDGDSEKDDDDKGYDDYGPPNLFDRLVSIA</sequence>
<reference evidence="3" key="1">
    <citation type="submission" date="2016-02" db="EMBL/GenBank/DDBJ databases">
        <title>Draft genome sequence of Microdochium bolleyi, a fungal endophyte of beachgrass.</title>
        <authorList>
            <consortium name="DOE Joint Genome Institute"/>
            <person name="David A.S."/>
            <person name="May G."/>
            <person name="Haridas S."/>
            <person name="Lim J."/>
            <person name="Wang M."/>
            <person name="Labutti K."/>
            <person name="Lipzen A."/>
            <person name="Barry K."/>
            <person name="Grigoriev I.V."/>
        </authorList>
    </citation>
    <scope>NUCLEOTIDE SEQUENCE [LARGE SCALE GENOMIC DNA]</scope>
    <source>
        <strain evidence="3">J235TASD1</strain>
    </source>
</reference>
<name>A0A136IMC0_9PEZI</name>
<evidence type="ECO:0000313" key="3">
    <source>
        <dbReference type="Proteomes" id="UP000070501"/>
    </source>
</evidence>
<organism evidence="2 3">
    <name type="scientific">Microdochium bolleyi</name>
    <dbReference type="NCBI Taxonomy" id="196109"/>
    <lineage>
        <taxon>Eukaryota</taxon>
        <taxon>Fungi</taxon>
        <taxon>Dikarya</taxon>
        <taxon>Ascomycota</taxon>
        <taxon>Pezizomycotina</taxon>
        <taxon>Sordariomycetes</taxon>
        <taxon>Xylariomycetidae</taxon>
        <taxon>Xylariales</taxon>
        <taxon>Microdochiaceae</taxon>
        <taxon>Microdochium</taxon>
    </lineage>
</organism>
<dbReference type="AlphaFoldDB" id="A0A136IMC0"/>
<keyword evidence="3" id="KW-1185">Reference proteome</keyword>
<dbReference type="Proteomes" id="UP000070501">
    <property type="component" value="Unassembled WGS sequence"/>
</dbReference>
<gene>
    <name evidence="2" type="ORF">Micbo1qcDRAFT_180335</name>
</gene>
<feature type="compositionally biased region" description="Acidic residues" evidence="1">
    <location>
        <begin position="141"/>
        <end position="161"/>
    </location>
</feature>